<dbReference type="EMBL" id="BMDH01000001">
    <property type="protein sequence ID" value="GGI13116.1"/>
    <property type="molecule type" value="Genomic_DNA"/>
</dbReference>
<keyword evidence="3" id="KW-0418">Kinase</keyword>
<protein>
    <submittedName>
        <fullName evidence="5">Fructokinase</fullName>
    </submittedName>
</protein>
<sequence>MEHNKPIVVSLGEILWDMLPSGKRAGGAPVNFTYHATKHGADGYSISAVGEDPFGDELAQAVQQTGIKSILQRNAYPTGRAEVALIDGIPEWTIVKNVAWDHITLTEELIELVQQADAICFGSLACRSQESHDTIIALLQHARRDSLRYYDINIRGDHYSKELIDEQLRLATVFKVNDEELVLLRTLFGLSGSDEEVCTWFMNTYDLDYLILTAGAEYSTIWSKNGEHSTINTPKVQVADTIGAGDSFSGAFTMGILQGASLRDAHKVAVNTAAFVCTNDGAWPAYPEQIEDYIGEQGL</sequence>
<evidence type="ECO:0000313" key="5">
    <source>
        <dbReference type="EMBL" id="GGI13116.1"/>
    </source>
</evidence>
<keyword evidence="2" id="KW-0808">Transferase</keyword>
<evidence type="ECO:0000256" key="3">
    <source>
        <dbReference type="ARBA" id="ARBA00022777"/>
    </source>
</evidence>
<dbReference type="InterPro" id="IPR011611">
    <property type="entry name" value="PfkB_dom"/>
</dbReference>
<evidence type="ECO:0000256" key="1">
    <source>
        <dbReference type="ARBA" id="ARBA00010688"/>
    </source>
</evidence>
<comment type="caution">
    <text evidence="5">The sequence shown here is derived from an EMBL/GenBank/DDBJ whole genome shotgun (WGS) entry which is preliminary data.</text>
</comment>
<keyword evidence="6" id="KW-1185">Reference proteome</keyword>
<dbReference type="InterPro" id="IPR050306">
    <property type="entry name" value="PfkB_Carbo_kinase"/>
</dbReference>
<dbReference type="Gene3D" id="3.40.1190.20">
    <property type="match status" value="1"/>
</dbReference>
<comment type="similarity">
    <text evidence="1">Belongs to the carbohydrate kinase PfkB family.</text>
</comment>
<dbReference type="InterPro" id="IPR002173">
    <property type="entry name" value="Carboh/pur_kinase_PfkB_CS"/>
</dbReference>
<dbReference type="GO" id="GO:0016301">
    <property type="term" value="F:kinase activity"/>
    <property type="evidence" value="ECO:0007669"/>
    <property type="project" value="UniProtKB-KW"/>
</dbReference>
<name>A0A8J3F193_9BIFI</name>
<proteinExistence type="inferred from homology"/>
<dbReference type="InterPro" id="IPR029056">
    <property type="entry name" value="Ribokinase-like"/>
</dbReference>
<dbReference type="PANTHER" id="PTHR43085:SF57">
    <property type="entry name" value="CARBOHYDRATE KINASE PFKB DOMAIN-CONTAINING PROTEIN"/>
    <property type="match status" value="1"/>
</dbReference>
<dbReference type="Pfam" id="PF00294">
    <property type="entry name" value="PfkB"/>
    <property type="match status" value="1"/>
</dbReference>
<dbReference type="RefSeq" id="WP_188354591.1">
    <property type="nucleotide sequence ID" value="NZ_BMDH01000001.1"/>
</dbReference>
<feature type="domain" description="Carbohydrate kinase PfkB" evidence="4">
    <location>
        <begin position="23"/>
        <end position="283"/>
    </location>
</feature>
<reference evidence="5" key="2">
    <citation type="submission" date="2020-09" db="EMBL/GenBank/DDBJ databases">
        <authorList>
            <person name="Sun Q."/>
            <person name="Sedlacek I."/>
        </authorList>
    </citation>
    <scope>NUCLEOTIDE SEQUENCE</scope>
    <source>
        <strain evidence="5">CCM 8606</strain>
    </source>
</reference>
<organism evidence="5 6">
    <name type="scientific">Galliscardovia ingluviei</name>
    <dbReference type="NCBI Taxonomy" id="1769422"/>
    <lineage>
        <taxon>Bacteria</taxon>
        <taxon>Bacillati</taxon>
        <taxon>Actinomycetota</taxon>
        <taxon>Actinomycetes</taxon>
        <taxon>Bifidobacteriales</taxon>
        <taxon>Bifidobacteriaceae</taxon>
        <taxon>Galliscardovia</taxon>
    </lineage>
</organism>
<evidence type="ECO:0000256" key="2">
    <source>
        <dbReference type="ARBA" id="ARBA00022679"/>
    </source>
</evidence>
<gene>
    <name evidence="5" type="primary">pfkB</name>
    <name evidence="5" type="ORF">GCM10007377_04350</name>
</gene>
<reference evidence="5" key="1">
    <citation type="journal article" date="2014" name="Int. J. Syst. Evol. Microbiol.">
        <title>Complete genome sequence of Corynebacterium casei LMG S-19264T (=DSM 44701T), isolated from a smear-ripened cheese.</title>
        <authorList>
            <consortium name="US DOE Joint Genome Institute (JGI-PGF)"/>
            <person name="Walter F."/>
            <person name="Albersmeier A."/>
            <person name="Kalinowski J."/>
            <person name="Ruckert C."/>
        </authorList>
    </citation>
    <scope>NUCLEOTIDE SEQUENCE</scope>
    <source>
        <strain evidence="5">CCM 8606</strain>
    </source>
</reference>
<dbReference type="Proteomes" id="UP000619536">
    <property type="component" value="Unassembled WGS sequence"/>
</dbReference>
<dbReference type="AlphaFoldDB" id="A0A8J3F193"/>
<dbReference type="PROSITE" id="PS00584">
    <property type="entry name" value="PFKB_KINASES_2"/>
    <property type="match status" value="1"/>
</dbReference>
<evidence type="ECO:0000313" key="6">
    <source>
        <dbReference type="Proteomes" id="UP000619536"/>
    </source>
</evidence>
<dbReference type="PANTHER" id="PTHR43085">
    <property type="entry name" value="HEXOKINASE FAMILY MEMBER"/>
    <property type="match status" value="1"/>
</dbReference>
<dbReference type="SUPFAM" id="SSF53613">
    <property type="entry name" value="Ribokinase-like"/>
    <property type="match status" value="1"/>
</dbReference>
<accession>A0A8J3F193</accession>
<dbReference type="CDD" id="cd01167">
    <property type="entry name" value="bac_FRK"/>
    <property type="match status" value="1"/>
</dbReference>
<evidence type="ECO:0000259" key="4">
    <source>
        <dbReference type="Pfam" id="PF00294"/>
    </source>
</evidence>